<reference evidence="2" key="1">
    <citation type="journal article" date="2022" name="Mol. Ecol. Resour.">
        <title>The genomes of chicory, endive, great burdock and yacon provide insights into Asteraceae palaeo-polyploidization history and plant inulin production.</title>
        <authorList>
            <person name="Fan W."/>
            <person name="Wang S."/>
            <person name="Wang H."/>
            <person name="Wang A."/>
            <person name="Jiang F."/>
            <person name="Liu H."/>
            <person name="Zhao H."/>
            <person name="Xu D."/>
            <person name="Zhang Y."/>
        </authorList>
    </citation>
    <scope>NUCLEOTIDE SEQUENCE [LARGE SCALE GENOMIC DNA]</scope>
    <source>
        <strain evidence="2">cv. Yunnan</strain>
    </source>
</reference>
<evidence type="ECO:0000313" key="2">
    <source>
        <dbReference type="Proteomes" id="UP001056120"/>
    </source>
</evidence>
<keyword evidence="2" id="KW-1185">Reference proteome</keyword>
<organism evidence="1 2">
    <name type="scientific">Smallanthus sonchifolius</name>
    <dbReference type="NCBI Taxonomy" id="185202"/>
    <lineage>
        <taxon>Eukaryota</taxon>
        <taxon>Viridiplantae</taxon>
        <taxon>Streptophyta</taxon>
        <taxon>Embryophyta</taxon>
        <taxon>Tracheophyta</taxon>
        <taxon>Spermatophyta</taxon>
        <taxon>Magnoliopsida</taxon>
        <taxon>eudicotyledons</taxon>
        <taxon>Gunneridae</taxon>
        <taxon>Pentapetalae</taxon>
        <taxon>asterids</taxon>
        <taxon>campanulids</taxon>
        <taxon>Asterales</taxon>
        <taxon>Asteraceae</taxon>
        <taxon>Asteroideae</taxon>
        <taxon>Heliantheae alliance</taxon>
        <taxon>Millerieae</taxon>
        <taxon>Smallanthus</taxon>
    </lineage>
</organism>
<name>A0ACB9IFU7_9ASTR</name>
<gene>
    <name evidence="1" type="ORF">L1987_22255</name>
</gene>
<proteinExistence type="predicted"/>
<evidence type="ECO:0000313" key="1">
    <source>
        <dbReference type="EMBL" id="KAI3806356.1"/>
    </source>
</evidence>
<accession>A0ACB9IFU7</accession>
<dbReference type="EMBL" id="CM042025">
    <property type="protein sequence ID" value="KAI3806356.1"/>
    <property type="molecule type" value="Genomic_DNA"/>
</dbReference>
<reference evidence="1 2" key="2">
    <citation type="journal article" date="2022" name="Mol. Ecol. Resour.">
        <title>The genomes of chicory, endive, great burdock and yacon provide insights into Asteraceae paleo-polyploidization history and plant inulin production.</title>
        <authorList>
            <person name="Fan W."/>
            <person name="Wang S."/>
            <person name="Wang H."/>
            <person name="Wang A."/>
            <person name="Jiang F."/>
            <person name="Liu H."/>
            <person name="Zhao H."/>
            <person name="Xu D."/>
            <person name="Zhang Y."/>
        </authorList>
    </citation>
    <scope>NUCLEOTIDE SEQUENCE [LARGE SCALE GENOMIC DNA]</scope>
    <source>
        <strain evidence="2">cv. Yunnan</strain>
        <tissue evidence="1">Leaves</tissue>
    </source>
</reference>
<comment type="caution">
    <text evidence="1">The sequence shown here is derived from an EMBL/GenBank/DDBJ whole genome shotgun (WGS) entry which is preliminary data.</text>
</comment>
<sequence length="121" mass="13689">MDPTAFPPLHQATIVPRTGRRLRSTFQPADDFSTSRSDISVQRLRPSHPPASPPSTYPTVAAACVPSSDFLLLLDHHLYSGFSTDRRLPHHHCYSASPLLLHHRLQQTYEALIVNLVREIW</sequence>
<dbReference type="Proteomes" id="UP001056120">
    <property type="component" value="Linkage Group LG08"/>
</dbReference>
<protein>
    <submittedName>
        <fullName evidence="1">Uncharacterized protein</fullName>
    </submittedName>
</protein>